<feature type="compositionally biased region" description="Basic and acidic residues" evidence="1">
    <location>
        <begin position="137"/>
        <end position="146"/>
    </location>
</feature>
<evidence type="ECO:0000313" key="4">
    <source>
        <dbReference type="Proteomes" id="UP000694251"/>
    </source>
</evidence>
<keyword evidence="4" id="KW-1185">Reference proteome</keyword>
<feature type="domain" description="Arabidopsis retrotransposon Orf1 C-terminal" evidence="2">
    <location>
        <begin position="243"/>
        <end position="333"/>
    </location>
</feature>
<dbReference type="AlphaFoldDB" id="A0A8T1ZCT4"/>
<dbReference type="EMBL" id="JAEFBJ010000011">
    <property type="protein sequence ID" value="KAG7556995.1"/>
    <property type="molecule type" value="Genomic_DNA"/>
</dbReference>
<evidence type="ECO:0000259" key="2">
    <source>
        <dbReference type="Pfam" id="PF03078"/>
    </source>
</evidence>
<protein>
    <recommendedName>
        <fullName evidence="2">Arabidopsis retrotransposon Orf1 C-terminal domain-containing protein</fullName>
    </recommendedName>
</protein>
<organism evidence="3 4">
    <name type="scientific">Arabidopsis suecica</name>
    <name type="common">Swedish thale-cress</name>
    <name type="synonym">Cardaminopsis suecica</name>
    <dbReference type="NCBI Taxonomy" id="45249"/>
    <lineage>
        <taxon>Eukaryota</taxon>
        <taxon>Viridiplantae</taxon>
        <taxon>Streptophyta</taxon>
        <taxon>Embryophyta</taxon>
        <taxon>Tracheophyta</taxon>
        <taxon>Spermatophyta</taxon>
        <taxon>Magnoliopsida</taxon>
        <taxon>eudicotyledons</taxon>
        <taxon>Gunneridae</taxon>
        <taxon>Pentapetalae</taxon>
        <taxon>rosids</taxon>
        <taxon>malvids</taxon>
        <taxon>Brassicales</taxon>
        <taxon>Brassicaceae</taxon>
        <taxon>Camelineae</taxon>
        <taxon>Arabidopsis</taxon>
    </lineage>
</organism>
<accession>A0A8T1ZCT4</accession>
<feature type="domain" description="Arabidopsis retrotransposon Orf1 C-terminal" evidence="2">
    <location>
        <begin position="347"/>
        <end position="416"/>
    </location>
</feature>
<sequence length="434" mass="49150">MRSSTHAELEPRPNKEIFQRPGRNHRRALMITSAPSSTEAKETTPFDYLIIRNFSSILDCTVCCAVEYSCYIFFTDDVYDERRSKSDVIMESTKDLDLDKELVAEEELEAEQQLEPAEHFEPENELVVEKGCHDKARGKGKEKHVEAGSTTSTEAHDEYHEEDDNFMPTSLFVGQTMKDDVDYRESINKIKLTPTLLIDYSICKALDLDDDVVWMMDVRRRDKAISCHGSLAFPSTSSPLARDGILYFTINGEHYTISIPRLGRALGFDYQDAIDFGPEEHGDIWQRIGRGPFTSGKTKSAMISHPAIRCIHKLLANTIFARTAQNSILGDELLIKHDAIYCTDDQASLSFGGVIKTILEAAGVDLTDRAFTAEQHYMDLEMKILEGACINPDRFGYRYHVPPRLIRTIMLPCPTIPCLRDGATRWDPDSSEFL</sequence>
<evidence type="ECO:0000313" key="3">
    <source>
        <dbReference type="EMBL" id="KAG7556995.1"/>
    </source>
</evidence>
<name>A0A8T1ZCT4_ARASU</name>
<dbReference type="InterPro" id="IPR004312">
    <property type="entry name" value="ATHILA_Orf1_C"/>
</dbReference>
<dbReference type="Pfam" id="PF03078">
    <property type="entry name" value="ATHILA"/>
    <property type="match status" value="2"/>
</dbReference>
<feature type="region of interest" description="Disordered" evidence="1">
    <location>
        <begin position="137"/>
        <end position="161"/>
    </location>
</feature>
<reference evidence="3 4" key="1">
    <citation type="submission" date="2020-12" db="EMBL/GenBank/DDBJ databases">
        <title>Concerted genomic and epigenomic changes stabilize Arabidopsis allopolyploids.</title>
        <authorList>
            <person name="Chen Z."/>
        </authorList>
    </citation>
    <scope>NUCLEOTIDE SEQUENCE [LARGE SCALE GENOMIC DNA]</scope>
    <source>
        <strain evidence="3">As9502</strain>
        <tissue evidence="3">Leaf</tissue>
    </source>
</reference>
<proteinExistence type="predicted"/>
<dbReference type="Proteomes" id="UP000694251">
    <property type="component" value="Chromosome 11"/>
</dbReference>
<gene>
    <name evidence="3" type="ORF">ISN44_As11g029960</name>
</gene>
<evidence type="ECO:0000256" key="1">
    <source>
        <dbReference type="SAM" id="MobiDB-lite"/>
    </source>
</evidence>
<comment type="caution">
    <text evidence="3">The sequence shown here is derived from an EMBL/GenBank/DDBJ whole genome shotgun (WGS) entry which is preliminary data.</text>
</comment>